<comment type="caution">
    <text evidence="1">The sequence shown here is derived from an EMBL/GenBank/DDBJ whole genome shotgun (WGS) entry which is preliminary data.</text>
</comment>
<gene>
    <name evidence="1" type="ORF">CO179_04435</name>
</gene>
<evidence type="ECO:0008006" key="3">
    <source>
        <dbReference type="Google" id="ProtNLM"/>
    </source>
</evidence>
<evidence type="ECO:0000313" key="2">
    <source>
        <dbReference type="Proteomes" id="UP000231195"/>
    </source>
</evidence>
<reference evidence="2" key="1">
    <citation type="submission" date="2017-09" db="EMBL/GenBank/DDBJ databases">
        <title>Depth-based differentiation of microbial function through sediment-hosted aquifers and enrichment of novel symbionts in the deep terrestrial subsurface.</title>
        <authorList>
            <person name="Probst A.J."/>
            <person name="Ladd B."/>
            <person name="Jarett J.K."/>
            <person name="Geller-Mcgrath D.E."/>
            <person name="Sieber C.M.K."/>
            <person name="Emerson J.B."/>
            <person name="Anantharaman K."/>
            <person name="Thomas B.C."/>
            <person name="Malmstrom R."/>
            <person name="Stieglmeier M."/>
            <person name="Klingl A."/>
            <person name="Woyke T."/>
            <person name="Ryan C.M."/>
            <person name="Banfield J.F."/>
        </authorList>
    </citation>
    <scope>NUCLEOTIDE SEQUENCE [LARGE SCALE GENOMIC DNA]</scope>
</reference>
<accession>A0A2M7X0Z6</accession>
<dbReference type="SUPFAM" id="SSF46689">
    <property type="entry name" value="Homeodomain-like"/>
    <property type="match status" value="1"/>
</dbReference>
<name>A0A2M7X0Z6_UNCKA</name>
<dbReference type="Proteomes" id="UP000231195">
    <property type="component" value="Unassembled WGS sequence"/>
</dbReference>
<organism evidence="1 2">
    <name type="scientific">candidate division WWE3 bacterium CG_4_9_14_3_um_filter_39_7</name>
    <dbReference type="NCBI Taxonomy" id="1975080"/>
    <lineage>
        <taxon>Bacteria</taxon>
        <taxon>Katanobacteria</taxon>
    </lineage>
</organism>
<dbReference type="EMBL" id="PFWZ01000149">
    <property type="protein sequence ID" value="PJA39798.1"/>
    <property type="molecule type" value="Genomic_DNA"/>
</dbReference>
<evidence type="ECO:0000313" key="1">
    <source>
        <dbReference type="EMBL" id="PJA39798.1"/>
    </source>
</evidence>
<dbReference type="InterPro" id="IPR009057">
    <property type="entry name" value="Homeodomain-like_sf"/>
</dbReference>
<protein>
    <recommendedName>
        <fullName evidence="3">Transposase</fullName>
    </recommendedName>
</protein>
<sequence>MGPNIRKVFTPAFKAKVALEATKGVETTGQLASRFSVHPTQIGVWKQRLLNGIERIFSDREKIDKEKDRKFVDELYQQIGKQKIEIDWLKKKVGLLE</sequence>
<proteinExistence type="predicted"/>
<dbReference type="AlphaFoldDB" id="A0A2M7X0Z6"/>